<reference evidence="2" key="1">
    <citation type="submission" date="2021-10" db="EMBL/GenBank/DDBJ databases">
        <title>De novo Genome Assembly of Clathrus columnatus (Basidiomycota, Fungi) Using Illumina and Nanopore Sequence Data.</title>
        <authorList>
            <person name="Ogiso-Tanaka E."/>
            <person name="Itagaki H."/>
            <person name="Hosoya T."/>
            <person name="Hosaka K."/>
        </authorList>
    </citation>
    <scope>NUCLEOTIDE SEQUENCE</scope>
    <source>
        <strain evidence="2">MO-923</strain>
    </source>
</reference>
<feature type="compositionally biased region" description="Polar residues" evidence="1">
    <location>
        <begin position="115"/>
        <end position="127"/>
    </location>
</feature>
<feature type="region of interest" description="Disordered" evidence="1">
    <location>
        <begin position="230"/>
        <end position="358"/>
    </location>
</feature>
<feature type="compositionally biased region" description="Basic and acidic residues" evidence="1">
    <location>
        <begin position="100"/>
        <end position="110"/>
    </location>
</feature>
<proteinExistence type="predicted"/>
<feature type="compositionally biased region" description="Polar residues" evidence="1">
    <location>
        <begin position="270"/>
        <end position="293"/>
    </location>
</feature>
<feature type="compositionally biased region" description="Low complexity" evidence="1">
    <location>
        <begin position="128"/>
        <end position="143"/>
    </location>
</feature>
<feature type="compositionally biased region" description="Polar residues" evidence="1">
    <location>
        <begin position="336"/>
        <end position="349"/>
    </location>
</feature>
<protein>
    <submittedName>
        <fullName evidence="2">Uncharacterized protein</fullName>
    </submittedName>
</protein>
<name>A0AAV5A3T9_9AGAM</name>
<evidence type="ECO:0000313" key="2">
    <source>
        <dbReference type="EMBL" id="GJJ07691.1"/>
    </source>
</evidence>
<comment type="caution">
    <text evidence="2">The sequence shown here is derived from an EMBL/GenBank/DDBJ whole genome shotgun (WGS) entry which is preliminary data.</text>
</comment>
<feature type="region of interest" description="Disordered" evidence="1">
    <location>
        <begin position="100"/>
        <end position="209"/>
    </location>
</feature>
<keyword evidence="3" id="KW-1185">Reference proteome</keyword>
<evidence type="ECO:0000313" key="3">
    <source>
        <dbReference type="Proteomes" id="UP001050691"/>
    </source>
</evidence>
<organism evidence="2 3">
    <name type="scientific">Clathrus columnatus</name>
    <dbReference type="NCBI Taxonomy" id="1419009"/>
    <lineage>
        <taxon>Eukaryota</taxon>
        <taxon>Fungi</taxon>
        <taxon>Dikarya</taxon>
        <taxon>Basidiomycota</taxon>
        <taxon>Agaricomycotina</taxon>
        <taxon>Agaricomycetes</taxon>
        <taxon>Phallomycetidae</taxon>
        <taxon>Phallales</taxon>
        <taxon>Clathraceae</taxon>
        <taxon>Clathrus</taxon>
    </lineage>
</organism>
<evidence type="ECO:0000256" key="1">
    <source>
        <dbReference type="SAM" id="MobiDB-lite"/>
    </source>
</evidence>
<feature type="compositionally biased region" description="Basic and acidic residues" evidence="1">
    <location>
        <begin position="159"/>
        <end position="175"/>
    </location>
</feature>
<accession>A0AAV5A3T9</accession>
<feature type="compositionally biased region" description="Low complexity" evidence="1">
    <location>
        <begin position="178"/>
        <end position="190"/>
    </location>
</feature>
<dbReference type="AlphaFoldDB" id="A0AAV5A3T9"/>
<sequence>MTYTTLRQDGQILYSIYSAEPSSYQTPQGIVHGIQWQLVEVTPVLPAKLPPADRDFFASWGPNGEKERQRMIENWQHDAKIARREEAARYAPAADQFYDRDRRDLEERERRGRRISSNPVYGNEYSQYPTAAPRARSRSYSRYDQADEELARAMGGVALDRDPYDTQRRERERRRSVSRGPASRGPSPSRLPDYTTTTTRPRKASMSYPTAAEYSSSNYGAYASPPSPIPRGSSPYMGQSSVLPGGPVYPPGHVLAGRPIPGLQPGDTMATVTSYRSSSPRPATLPNYRSTSPRPDVMYHSSSPRPEAMYRSPSPRPDAVSVYRSSSRAPSPLPRETSTNVPPSFSRSPSMAFPYTCK</sequence>
<dbReference type="EMBL" id="BPWL01000002">
    <property type="protein sequence ID" value="GJJ07691.1"/>
    <property type="molecule type" value="Genomic_DNA"/>
</dbReference>
<dbReference type="Proteomes" id="UP001050691">
    <property type="component" value="Unassembled WGS sequence"/>
</dbReference>
<gene>
    <name evidence="2" type="ORF">Clacol_001896</name>
</gene>